<dbReference type="EMBL" id="FOEF01000013">
    <property type="protein sequence ID" value="SEP49668.1"/>
    <property type="molecule type" value="Genomic_DNA"/>
</dbReference>
<dbReference type="RefSeq" id="WP_091621603.1">
    <property type="nucleotide sequence ID" value="NZ_FOEF01000013.1"/>
</dbReference>
<accession>A0A1H8YDX3</accession>
<evidence type="ECO:0000256" key="1">
    <source>
        <dbReference type="ARBA" id="ARBA00022729"/>
    </source>
</evidence>
<reference evidence="2 3" key="1">
    <citation type="submission" date="2016-10" db="EMBL/GenBank/DDBJ databases">
        <authorList>
            <person name="de Groot N.N."/>
        </authorList>
    </citation>
    <scope>NUCLEOTIDE SEQUENCE [LARGE SCALE GENOMIC DNA]</scope>
    <source>
        <strain evidence="2 3">DSM 44993</strain>
    </source>
</reference>
<keyword evidence="3" id="KW-1185">Reference proteome</keyword>
<sequence length="256" mass="26181">MRRARVVVTVGAVVLLSVTGTVVAGAGHGLSPADSSSAKPLPPEQPAAAVGALFLDGTHYCTASVVHSDHGDELLTAAHCLHDGEGGDYLTGVTFAPGYHDGVAPLGFWDVGDELVAPGWTDASDPDLDFGFATAHQTGSTRPLEAITGSNRLGTGGPFARPVNVTGYPESDEAPAVCSTTSSQQDEHQLRVDCPGFATGTSGGPWVADADPATKLGTVVGVVGGYEYGGDTDDVSYSSYFGDEIAALYRQATSRP</sequence>
<dbReference type="PROSITE" id="PS00134">
    <property type="entry name" value="TRYPSIN_HIS"/>
    <property type="match status" value="1"/>
</dbReference>
<keyword evidence="1" id="KW-0732">Signal</keyword>
<dbReference type="GO" id="GO:0006508">
    <property type="term" value="P:proteolysis"/>
    <property type="evidence" value="ECO:0007669"/>
    <property type="project" value="InterPro"/>
</dbReference>
<organism evidence="2 3">
    <name type="scientific">Amycolatopsis saalfeldensis</name>
    <dbReference type="NCBI Taxonomy" id="394193"/>
    <lineage>
        <taxon>Bacteria</taxon>
        <taxon>Bacillati</taxon>
        <taxon>Actinomycetota</taxon>
        <taxon>Actinomycetes</taxon>
        <taxon>Pseudonocardiales</taxon>
        <taxon>Pseudonocardiaceae</taxon>
        <taxon>Amycolatopsis</taxon>
    </lineage>
</organism>
<dbReference type="Proteomes" id="UP000198582">
    <property type="component" value="Unassembled WGS sequence"/>
</dbReference>
<dbReference type="GO" id="GO:0004252">
    <property type="term" value="F:serine-type endopeptidase activity"/>
    <property type="evidence" value="ECO:0007669"/>
    <property type="project" value="InterPro"/>
</dbReference>
<dbReference type="STRING" id="394193.SAMN04489732_113153"/>
<dbReference type="PANTHER" id="PTHR15462">
    <property type="entry name" value="SERINE PROTEASE"/>
    <property type="match status" value="1"/>
</dbReference>
<evidence type="ECO:0008006" key="4">
    <source>
        <dbReference type="Google" id="ProtNLM"/>
    </source>
</evidence>
<evidence type="ECO:0000313" key="3">
    <source>
        <dbReference type="Proteomes" id="UP000198582"/>
    </source>
</evidence>
<dbReference type="InterPro" id="IPR009003">
    <property type="entry name" value="Peptidase_S1_PA"/>
</dbReference>
<name>A0A1H8YDX3_9PSEU</name>
<protein>
    <recommendedName>
        <fullName evidence="4">V8-like Glu-specific endopeptidase</fullName>
    </recommendedName>
</protein>
<proteinExistence type="predicted"/>
<dbReference type="InterPro" id="IPR018114">
    <property type="entry name" value="TRYPSIN_HIS"/>
</dbReference>
<gene>
    <name evidence="2" type="ORF">SAMN04489732_113153</name>
</gene>
<evidence type="ECO:0000313" key="2">
    <source>
        <dbReference type="EMBL" id="SEP49668.1"/>
    </source>
</evidence>
<dbReference type="InterPro" id="IPR050966">
    <property type="entry name" value="Glutamyl_endopeptidase"/>
</dbReference>
<dbReference type="InterPro" id="IPR043504">
    <property type="entry name" value="Peptidase_S1_PA_chymotrypsin"/>
</dbReference>
<dbReference type="Gene3D" id="2.40.10.10">
    <property type="entry name" value="Trypsin-like serine proteases"/>
    <property type="match status" value="2"/>
</dbReference>
<dbReference type="SUPFAM" id="SSF50494">
    <property type="entry name" value="Trypsin-like serine proteases"/>
    <property type="match status" value="1"/>
</dbReference>
<dbReference type="AlphaFoldDB" id="A0A1H8YDX3"/>
<dbReference type="OrthoDB" id="3507155at2"/>